<dbReference type="AlphaFoldDB" id="A0A371JQF1"/>
<proteinExistence type="predicted"/>
<sequence>MKGFNFVAVVICSIMFANCSSLQNTTQQTVNGRIVEHVVKGNGKVSIVLETGMGPTIDTWRNILDTLSTVSKVYAYNRPGYGTSSLHNPPFTVTDVAKQLHDNLKSSNIPPPYLLVGHSAGGLYINMFARLFPDEVAGVIFLDASHPQQFEYFKNEQQLLYNTLTLSIKKSTRKYELDIVKNTLSDFEKAPPFPKVPISVLTAGKKSSFLESNEMRQQWLIFQKELSQLSPKSNHIIVEGSGHYIHQNRPDVVIEEIKRILDNK</sequence>
<dbReference type="OrthoDB" id="59888at2"/>
<dbReference type="PANTHER" id="PTHR43798:SF5">
    <property type="entry name" value="MONOACYLGLYCEROL LIPASE ABHD6"/>
    <property type="match status" value="1"/>
</dbReference>
<evidence type="ECO:0000256" key="1">
    <source>
        <dbReference type="SAM" id="SignalP"/>
    </source>
</evidence>
<dbReference type="GO" id="GO:0046464">
    <property type="term" value="P:acylglycerol catabolic process"/>
    <property type="evidence" value="ECO:0007669"/>
    <property type="project" value="TreeGrafter"/>
</dbReference>
<dbReference type="InterPro" id="IPR050266">
    <property type="entry name" value="AB_hydrolase_sf"/>
</dbReference>
<evidence type="ECO:0000313" key="3">
    <source>
        <dbReference type="EMBL" id="RDY59737.1"/>
    </source>
</evidence>
<feature type="signal peptide" evidence="1">
    <location>
        <begin position="1"/>
        <end position="22"/>
    </location>
</feature>
<dbReference type="InterPro" id="IPR000073">
    <property type="entry name" value="AB_hydrolase_1"/>
</dbReference>
<dbReference type="EMBL" id="QTJX01000002">
    <property type="protein sequence ID" value="RDY59737.1"/>
    <property type="molecule type" value="Genomic_DNA"/>
</dbReference>
<feature type="chain" id="PRO_5016770689" evidence="1">
    <location>
        <begin position="23"/>
        <end position="264"/>
    </location>
</feature>
<dbReference type="Proteomes" id="UP000261828">
    <property type="component" value="Unassembled WGS sequence"/>
</dbReference>
<dbReference type="GO" id="GO:0016020">
    <property type="term" value="C:membrane"/>
    <property type="evidence" value="ECO:0007669"/>
    <property type="project" value="TreeGrafter"/>
</dbReference>
<dbReference type="SUPFAM" id="SSF53474">
    <property type="entry name" value="alpha/beta-Hydrolases"/>
    <property type="match status" value="1"/>
</dbReference>
<organism evidence="3 4">
    <name type="scientific">Flagellimonas nanhaiensis</name>
    <dbReference type="NCBI Taxonomy" id="2292706"/>
    <lineage>
        <taxon>Bacteria</taxon>
        <taxon>Pseudomonadati</taxon>
        <taxon>Bacteroidota</taxon>
        <taxon>Flavobacteriia</taxon>
        <taxon>Flavobacteriales</taxon>
        <taxon>Flavobacteriaceae</taxon>
        <taxon>Flagellimonas</taxon>
    </lineage>
</organism>
<evidence type="ECO:0000313" key="4">
    <source>
        <dbReference type="Proteomes" id="UP000261828"/>
    </source>
</evidence>
<dbReference type="Gene3D" id="3.40.50.1820">
    <property type="entry name" value="alpha/beta hydrolase"/>
    <property type="match status" value="1"/>
</dbReference>
<dbReference type="Pfam" id="PF00561">
    <property type="entry name" value="Abhydrolase_1"/>
    <property type="match status" value="1"/>
</dbReference>
<keyword evidence="4" id="KW-1185">Reference proteome</keyword>
<comment type="caution">
    <text evidence="3">The sequence shown here is derived from an EMBL/GenBank/DDBJ whole genome shotgun (WGS) entry which is preliminary data.</text>
</comment>
<gene>
    <name evidence="3" type="ORF">DX873_10255</name>
</gene>
<keyword evidence="1" id="KW-0732">Signal</keyword>
<name>A0A371JQF1_9FLAO</name>
<feature type="domain" description="AB hydrolase-1" evidence="2">
    <location>
        <begin position="47"/>
        <end position="156"/>
    </location>
</feature>
<evidence type="ECO:0000259" key="2">
    <source>
        <dbReference type="Pfam" id="PF00561"/>
    </source>
</evidence>
<accession>A0A371JQF1</accession>
<dbReference type="GO" id="GO:0047372">
    <property type="term" value="F:monoacylglycerol lipase activity"/>
    <property type="evidence" value="ECO:0007669"/>
    <property type="project" value="TreeGrafter"/>
</dbReference>
<dbReference type="PANTHER" id="PTHR43798">
    <property type="entry name" value="MONOACYLGLYCEROL LIPASE"/>
    <property type="match status" value="1"/>
</dbReference>
<reference evidence="3 4" key="1">
    <citation type="submission" date="2018-08" db="EMBL/GenBank/DDBJ databases">
        <title>Muricauda nanhaiensis sp. nov., isolated from seawater of the South China Sea.</title>
        <authorList>
            <person name="Dang Y."/>
        </authorList>
    </citation>
    <scope>NUCLEOTIDE SEQUENCE [LARGE SCALE GENOMIC DNA]</scope>
    <source>
        <strain evidence="3 4">SM1704</strain>
    </source>
</reference>
<protein>
    <submittedName>
        <fullName evidence="3">Alpha/beta fold hydrolase</fullName>
    </submittedName>
</protein>
<keyword evidence="3" id="KW-0378">Hydrolase</keyword>
<dbReference type="InterPro" id="IPR029058">
    <property type="entry name" value="AB_hydrolase_fold"/>
</dbReference>